<protein>
    <submittedName>
        <fullName evidence="10">Cytochrome oxidase subunit III</fullName>
    </submittedName>
</protein>
<name>A0A2M9ZRQ0_9LEPT</name>
<dbReference type="Gene3D" id="1.20.120.80">
    <property type="entry name" value="Cytochrome c oxidase, subunit III, four-helix bundle"/>
    <property type="match status" value="1"/>
</dbReference>
<dbReference type="CDD" id="cd02862">
    <property type="entry name" value="NorE_like"/>
    <property type="match status" value="1"/>
</dbReference>
<dbReference type="EMBL" id="NPDZ01000001">
    <property type="protein sequence ID" value="PJZ74768.1"/>
    <property type="molecule type" value="Genomic_DNA"/>
</dbReference>
<keyword evidence="5 7" id="KW-0472">Membrane</keyword>
<comment type="caution">
    <text evidence="10">The sequence shown here is derived from an EMBL/GenBank/DDBJ whole genome shotgun (WGS) entry which is preliminary data.</text>
</comment>
<dbReference type="GO" id="GO:0019646">
    <property type="term" value="P:aerobic electron transport chain"/>
    <property type="evidence" value="ECO:0007669"/>
    <property type="project" value="InterPro"/>
</dbReference>
<dbReference type="InterPro" id="IPR000298">
    <property type="entry name" value="Cyt_c_oxidase-like_su3"/>
</dbReference>
<dbReference type="InterPro" id="IPR013833">
    <property type="entry name" value="Cyt_c_oxidase_su3_a-hlx"/>
</dbReference>
<dbReference type="PROSITE" id="PS50253">
    <property type="entry name" value="COX3"/>
    <property type="match status" value="1"/>
</dbReference>
<feature type="domain" description="Heme-copper oxidase subunit III family profile" evidence="8">
    <location>
        <begin position="1"/>
        <end position="254"/>
    </location>
</feature>
<proteinExistence type="inferred from homology"/>
<feature type="transmembrane region" description="Helical" evidence="7">
    <location>
        <begin position="29"/>
        <end position="53"/>
    </location>
</feature>
<dbReference type="AlphaFoldDB" id="A0A2M9ZRQ0"/>
<comment type="subcellular location">
    <subcellularLocation>
        <location evidence="6">Cell membrane</location>
        <topology evidence="6">Multi-pass membrane protein</topology>
    </subcellularLocation>
    <subcellularLocation>
        <location evidence="1">Membrane</location>
        <topology evidence="1">Multi-pass membrane protein</topology>
    </subcellularLocation>
</comment>
<dbReference type="RefSeq" id="WP_100712177.1">
    <property type="nucleotide sequence ID" value="NZ_NPDY01000001.1"/>
</dbReference>
<evidence type="ECO:0000313" key="11">
    <source>
        <dbReference type="Proteomes" id="UP000231962"/>
    </source>
</evidence>
<dbReference type="OrthoDB" id="9810850at2"/>
<reference evidence="11 12" key="1">
    <citation type="submission" date="2017-07" db="EMBL/GenBank/DDBJ databases">
        <title>Leptospira spp. isolated from tropical soils.</title>
        <authorList>
            <person name="Thibeaux R."/>
            <person name="Iraola G."/>
            <person name="Ferres I."/>
            <person name="Bierque E."/>
            <person name="Girault D."/>
            <person name="Soupe-Gilbert M.-E."/>
            <person name="Picardeau M."/>
            <person name="Goarant C."/>
        </authorList>
    </citation>
    <scope>NUCLEOTIDE SEQUENCE [LARGE SCALE GENOMIC DNA]</scope>
    <source>
        <strain evidence="10 12">FH1-B-B1</strain>
        <strain evidence="9 11">FH1-B-C1</strain>
    </source>
</reference>
<evidence type="ECO:0000256" key="4">
    <source>
        <dbReference type="ARBA" id="ARBA00022989"/>
    </source>
</evidence>
<organism evidence="10 12">
    <name type="scientific">Leptospira perolatii</name>
    <dbReference type="NCBI Taxonomy" id="2023191"/>
    <lineage>
        <taxon>Bacteria</taxon>
        <taxon>Pseudomonadati</taxon>
        <taxon>Spirochaetota</taxon>
        <taxon>Spirochaetia</taxon>
        <taxon>Leptospirales</taxon>
        <taxon>Leptospiraceae</taxon>
        <taxon>Leptospira</taxon>
    </lineage>
</organism>
<feature type="transmembrane region" description="Helical" evidence="7">
    <location>
        <begin position="234"/>
        <end position="253"/>
    </location>
</feature>
<dbReference type="Proteomes" id="UP000231962">
    <property type="component" value="Unassembled WGS sequence"/>
</dbReference>
<gene>
    <name evidence="9" type="ORF">CH360_01620</name>
    <name evidence="10" type="ORF">CH373_01620</name>
</gene>
<dbReference type="InterPro" id="IPR024791">
    <property type="entry name" value="Cyt_c/ubiquinol_Oxase_su3"/>
</dbReference>
<evidence type="ECO:0000313" key="10">
    <source>
        <dbReference type="EMBL" id="PJZ74768.1"/>
    </source>
</evidence>
<keyword evidence="4 7" id="KW-1133">Transmembrane helix</keyword>
<dbReference type="Pfam" id="PF00510">
    <property type="entry name" value="COX3"/>
    <property type="match status" value="2"/>
</dbReference>
<keyword evidence="11" id="KW-1185">Reference proteome</keyword>
<comment type="similarity">
    <text evidence="2 6">Belongs to the cytochrome c oxidase subunit 3 family.</text>
</comment>
<evidence type="ECO:0000313" key="12">
    <source>
        <dbReference type="Proteomes" id="UP000231990"/>
    </source>
</evidence>
<dbReference type="Proteomes" id="UP000231990">
    <property type="component" value="Unassembled WGS sequence"/>
</dbReference>
<dbReference type="EMBL" id="NPDY01000001">
    <property type="protein sequence ID" value="PJZ71235.1"/>
    <property type="molecule type" value="Genomic_DNA"/>
</dbReference>
<dbReference type="SUPFAM" id="SSF81452">
    <property type="entry name" value="Cytochrome c oxidase subunit III-like"/>
    <property type="match status" value="2"/>
</dbReference>
<evidence type="ECO:0000256" key="7">
    <source>
        <dbReference type="SAM" id="Phobius"/>
    </source>
</evidence>
<dbReference type="PANTHER" id="PTHR11403">
    <property type="entry name" value="CYTOCHROME C OXIDASE SUBUNIT III"/>
    <property type="match status" value="1"/>
</dbReference>
<feature type="transmembrane region" description="Helical" evidence="7">
    <location>
        <begin position="65"/>
        <end position="88"/>
    </location>
</feature>
<dbReference type="GO" id="GO:0004129">
    <property type="term" value="F:cytochrome-c oxidase activity"/>
    <property type="evidence" value="ECO:0007669"/>
    <property type="project" value="InterPro"/>
</dbReference>
<feature type="transmembrane region" description="Helical" evidence="7">
    <location>
        <begin position="186"/>
        <end position="214"/>
    </location>
</feature>
<dbReference type="InterPro" id="IPR035973">
    <property type="entry name" value="Cyt_c_oxidase_su3-like_sf"/>
</dbReference>
<evidence type="ECO:0000259" key="8">
    <source>
        <dbReference type="PROSITE" id="PS50253"/>
    </source>
</evidence>
<evidence type="ECO:0000256" key="1">
    <source>
        <dbReference type="ARBA" id="ARBA00004141"/>
    </source>
</evidence>
<accession>A0A2M9ZRQ0</accession>
<evidence type="ECO:0000256" key="2">
    <source>
        <dbReference type="ARBA" id="ARBA00010581"/>
    </source>
</evidence>
<keyword evidence="3 6" id="KW-0812">Transmembrane</keyword>
<evidence type="ECO:0000256" key="5">
    <source>
        <dbReference type="ARBA" id="ARBA00023136"/>
    </source>
</evidence>
<dbReference type="GO" id="GO:0005886">
    <property type="term" value="C:plasma membrane"/>
    <property type="evidence" value="ECO:0007669"/>
    <property type="project" value="UniProtKB-SubCell"/>
</dbReference>
<dbReference type="PANTHER" id="PTHR11403:SF6">
    <property type="entry name" value="NITRIC OXIDE REDUCTASE SUBUNIT E"/>
    <property type="match status" value="1"/>
</dbReference>
<evidence type="ECO:0000256" key="3">
    <source>
        <dbReference type="ARBA" id="ARBA00022692"/>
    </source>
</evidence>
<feature type="transmembrane region" description="Helical" evidence="7">
    <location>
        <begin position="100"/>
        <end position="119"/>
    </location>
</feature>
<evidence type="ECO:0000313" key="9">
    <source>
        <dbReference type="EMBL" id="PJZ71235.1"/>
    </source>
</evidence>
<sequence length="254" mass="29102">MNTAEHAEFHHAHHFESADHQYESSKQGIWLFLVTEILMFGGLFVAYAIYHSLYPQVFHAGSKQLSIPLGAVNTVVLLFSSFTMAIGINYVQRGLKKKAIIALTATIICAMIFMVVKYFEYSHKFHVGTVPGKYAYTDDTRTTTKVAALVKEATELGAQEREHKLHMDEHEYTHLRHLNDTKNWPLFFGFYFIMTGVHGAHVLIGAFLIFWVLIKTIRNQVGPEYYTPVEGVGLFWHVVDLIWIYLFPLLYLVG</sequence>
<evidence type="ECO:0000256" key="6">
    <source>
        <dbReference type="RuleBase" id="RU003376"/>
    </source>
</evidence>